<dbReference type="Gene3D" id="3.30.40.10">
    <property type="entry name" value="Zinc/RING finger domain, C3HC4 (zinc finger)"/>
    <property type="match status" value="1"/>
</dbReference>
<organism evidence="7 8">
    <name type="scientific">Lophiotrema nucula</name>
    <dbReference type="NCBI Taxonomy" id="690887"/>
    <lineage>
        <taxon>Eukaryota</taxon>
        <taxon>Fungi</taxon>
        <taxon>Dikarya</taxon>
        <taxon>Ascomycota</taxon>
        <taxon>Pezizomycotina</taxon>
        <taxon>Dothideomycetes</taxon>
        <taxon>Pleosporomycetidae</taxon>
        <taxon>Pleosporales</taxon>
        <taxon>Lophiotremataceae</taxon>
        <taxon>Lophiotrema</taxon>
    </lineage>
</organism>
<proteinExistence type="predicted"/>
<name>A0A6A5ZRN6_9PLEO</name>
<feature type="region of interest" description="Disordered" evidence="5">
    <location>
        <begin position="227"/>
        <end position="320"/>
    </location>
</feature>
<keyword evidence="1" id="KW-0479">Metal-binding</keyword>
<keyword evidence="3" id="KW-0862">Zinc</keyword>
<dbReference type="PANTHER" id="PTHR45969">
    <property type="entry name" value="RING ZINC FINGER PROTEIN-RELATED"/>
    <property type="match status" value="1"/>
</dbReference>
<evidence type="ECO:0000256" key="3">
    <source>
        <dbReference type="ARBA" id="ARBA00022833"/>
    </source>
</evidence>
<dbReference type="SUPFAM" id="SSF57850">
    <property type="entry name" value="RING/U-box"/>
    <property type="match status" value="1"/>
</dbReference>
<reference evidence="7" key="1">
    <citation type="journal article" date="2020" name="Stud. Mycol.">
        <title>101 Dothideomycetes genomes: a test case for predicting lifestyles and emergence of pathogens.</title>
        <authorList>
            <person name="Haridas S."/>
            <person name="Albert R."/>
            <person name="Binder M."/>
            <person name="Bloem J."/>
            <person name="Labutti K."/>
            <person name="Salamov A."/>
            <person name="Andreopoulos B."/>
            <person name="Baker S."/>
            <person name="Barry K."/>
            <person name="Bills G."/>
            <person name="Bluhm B."/>
            <person name="Cannon C."/>
            <person name="Castanera R."/>
            <person name="Culley D."/>
            <person name="Daum C."/>
            <person name="Ezra D."/>
            <person name="Gonzalez J."/>
            <person name="Henrissat B."/>
            <person name="Kuo A."/>
            <person name="Liang C."/>
            <person name="Lipzen A."/>
            <person name="Lutzoni F."/>
            <person name="Magnuson J."/>
            <person name="Mondo S."/>
            <person name="Nolan M."/>
            <person name="Ohm R."/>
            <person name="Pangilinan J."/>
            <person name="Park H.-J."/>
            <person name="Ramirez L."/>
            <person name="Alfaro M."/>
            <person name="Sun H."/>
            <person name="Tritt A."/>
            <person name="Yoshinaga Y."/>
            <person name="Zwiers L.-H."/>
            <person name="Turgeon B."/>
            <person name="Goodwin S."/>
            <person name="Spatafora J."/>
            <person name="Crous P."/>
            <person name="Grigoriev I."/>
        </authorList>
    </citation>
    <scope>NUCLEOTIDE SEQUENCE</scope>
    <source>
        <strain evidence="7">CBS 627.86</strain>
    </source>
</reference>
<dbReference type="AlphaFoldDB" id="A0A6A5ZRN6"/>
<sequence>MSEQASVLPFPSLSEFIIHGLDSSVAADPQDTCAICQTTFSDDVADVVRLPCNHEFHRQCIERHVCGITFNRNKCCVCRVRLFHPKNILEPFEEAQRLASHYKHWDELCGSSSEFKANLYNGLLVIIDSIYFAQQECEPPNYLRILTDVDQCFPDIAKDYHDSDGIICRDHREKGAKWLHHAVLARLVVRLKVAGLSHTFECGAIVLLFHQYLTDLYGPNVMDTDLIDLSGDEENGDREEEEDDEDSDAEENDGGNGCSSNPNSDDETPEFDMVDVDDESKHVSHQGSEESDDEAQVSTDSVEPALEQQCSRSRCASGTNRSQTLIENELRRQLDVRVAEQSPAIREMQQSSEISAPQLRTLGRHTPRRMPSSAQAVQPVVSVSHQRDSDSDSSDAFGPPLPRIPRADMRQQYVAPTPANTSVGRGQARPPAQRRRLPWLPRTEKEDERGDLPERRLQPESEGSSFSGTNRRRGSPWQRNIGSSYFIEHVHGNFNNFGPRGS</sequence>
<dbReference type="GO" id="GO:0008270">
    <property type="term" value="F:zinc ion binding"/>
    <property type="evidence" value="ECO:0007669"/>
    <property type="project" value="UniProtKB-KW"/>
</dbReference>
<evidence type="ECO:0000313" key="8">
    <source>
        <dbReference type="Proteomes" id="UP000799770"/>
    </source>
</evidence>
<dbReference type="PANTHER" id="PTHR45969:SF69">
    <property type="entry name" value="FINGER DOMAIN PROTEIN, PUTATIVE (AFU_ORTHOLOGUE AFUA_3G12190)-RELATED"/>
    <property type="match status" value="1"/>
</dbReference>
<keyword evidence="2 4" id="KW-0863">Zinc-finger</keyword>
<dbReference type="GO" id="GO:0016567">
    <property type="term" value="P:protein ubiquitination"/>
    <property type="evidence" value="ECO:0007669"/>
    <property type="project" value="TreeGrafter"/>
</dbReference>
<dbReference type="SMART" id="SM00184">
    <property type="entry name" value="RING"/>
    <property type="match status" value="1"/>
</dbReference>
<feature type="compositionally biased region" description="Low complexity" evidence="5">
    <location>
        <begin position="371"/>
        <end position="384"/>
    </location>
</feature>
<evidence type="ECO:0000256" key="5">
    <source>
        <dbReference type="SAM" id="MobiDB-lite"/>
    </source>
</evidence>
<evidence type="ECO:0000256" key="4">
    <source>
        <dbReference type="PROSITE-ProRule" id="PRU00175"/>
    </source>
</evidence>
<dbReference type="InterPro" id="IPR013083">
    <property type="entry name" value="Znf_RING/FYVE/PHD"/>
</dbReference>
<protein>
    <recommendedName>
        <fullName evidence="6">RING-type domain-containing protein</fullName>
    </recommendedName>
</protein>
<dbReference type="PROSITE" id="PS50089">
    <property type="entry name" value="ZF_RING_2"/>
    <property type="match status" value="1"/>
</dbReference>
<evidence type="ECO:0000259" key="6">
    <source>
        <dbReference type="PROSITE" id="PS50089"/>
    </source>
</evidence>
<evidence type="ECO:0000313" key="7">
    <source>
        <dbReference type="EMBL" id="KAF2120928.1"/>
    </source>
</evidence>
<feature type="domain" description="RING-type" evidence="6">
    <location>
        <begin position="33"/>
        <end position="79"/>
    </location>
</feature>
<feature type="compositionally biased region" description="Polar residues" evidence="5">
    <location>
        <begin position="308"/>
        <end position="320"/>
    </location>
</feature>
<dbReference type="Pfam" id="PF17123">
    <property type="entry name" value="zf-RING_11"/>
    <property type="match status" value="1"/>
</dbReference>
<dbReference type="InterPro" id="IPR001841">
    <property type="entry name" value="Znf_RING"/>
</dbReference>
<feature type="compositionally biased region" description="Acidic residues" evidence="5">
    <location>
        <begin position="230"/>
        <end position="253"/>
    </location>
</feature>
<keyword evidence="8" id="KW-1185">Reference proteome</keyword>
<dbReference type="EMBL" id="ML977313">
    <property type="protein sequence ID" value="KAF2120928.1"/>
    <property type="molecule type" value="Genomic_DNA"/>
</dbReference>
<gene>
    <name evidence="7" type="ORF">BDV96DRAFT_672071</name>
</gene>
<evidence type="ECO:0000256" key="1">
    <source>
        <dbReference type="ARBA" id="ARBA00022723"/>
    </source>
</evidence>
<dbReference type="Proteomes" id="UP000799770">
    <property type="component" value="Unassembled WGS sequence"/>
</dbReference>
<dbReference type="GO" id="GO:0061630">
    <property type="term" value="F:ubiquitin protein ligase activity"/>
    <property type="evidence" value="ECO:0007669"/>
    <property type="project" value="TreeGrafter"/>
</dbReference>
<feature type="compositionally biased region" description="Basic and acidic residues" evidence="5">
    <location>
        <begin position="442"/>
        <end position="459"/>
    </location>
</feature>
<feature type="region of interest" description="Disordered" evidence="5">
    <location>
        <begin position="341"/>
        <end position="479"/>
    </location>
</feature>
<dbReference type="OrthoDB" id="8062037at2759"/>
<accession>A0A6A5ZRN6</accession>
<evidence type="ECO:0000256" key="2">
    <source>
        <dbReference type="ARBA" id="ARBA00022771"/>
    </source>
</evidence>
<feature type="compositionally biased region" description="Acidic residues" evidence="5">
    <location>
        <begin position="264"/>
        <end position="278"/>
    </location>
</feature>